<comment type="caution">
    <text evidence="2">The sequence shown here is derived from an EMBL/GenBank/DDBJ whole genome shotgun (WGS) entry which is preliminary data.</text>
</comment>
<accession>A0A843V262</accession>
<feature type="region of interest" description="Disordered" evidence="1">
    <location>
        <begin position="1"/>
        <end position="171"/>
    </location>
</feature>
<evidence type="ECO:0000313" key="3">
    <source>
        <dbReference type="Proteomes" id="UP000652761"/>
    </source>
</evidence>
<sequence>HTNHNSVTTVLTPGHTSNGSNLDHESQTHEPQPVAKHESERKRRHHTGTDYWLIRPVSNPDNRTQEQPLSLAVTDERSNCRSTRTRHTSNGSNLDHESQTHEPQPVAKHESERKRRHHTGTDYWLIRPVSNPDNRTQEQPLSLAVTDERSNCRSTRTSPCLAPLGSLAGAP</sequence>
<keyword evidence="3" id="KW-1185">Reference proteome</keyword>
<feature type="compositionally biased region" description="Polar residues" evidence="1">
    <location>
        <begin position="59"/>
        <end position="68"/>
    </location>
</feature>
<protein>
    <submittedName>
        <fullName evidence="2">Uncharacterized protein</fullName>
    </submittedName>
</protein>
<feature type="compositionally biased region" description="Polar residues" evidence="1">
    <location>
        <begin position="1"/>
        <end position="21"/>
    </location>
</feature>
<dbReference type="AlphaFoldDB" id="A0A843V262"/>
<proteinExistence type="predicted"/>
<organism evidence="2 3">
    <name type="scientific">Colocasia esculenta</name>
    <name type="common">Wild taro</name>
    <name type="synonym">Arum esculentum</name>
    <dbReference type="NCBI Taxonomy" id="4460"/>
    <lineage>
        <taxon>Eukaryota</taxon>
        <taxon>Viridiplantae</taxon>
        <taxon>Streptophyta</taxon>
        <taxon>Embryophyta</taxon>
        <taxon>Tracheophyta</taxon>
        <taxon>Spermatophyta</taxon>
        <taxon>Magnoliopsida</taxon>
        <taxon>Liliopsida</taxon>
        <taxon>Araceae</taxon>
        <taxon>Aroideae</taxon>
        <taxon>Colocasieae</taxon>
        <taxon>Colocasia</taxon>
    </lineage>
</organism>
<dbReference type="EMBL" id="NMUH01001128">
    <property type="protein sequence ID" value="MQL89216.1"/>
    <property type="molecule type" value="Genomic_DNA"/>
</dbReference>
<feature type="non-terminal residue" evidence="2">
    <location>
        <position position="171"/>
    </location>
</feature>
<evidence type="ECO:0000313" key="2">
    <source>
        <dbReference type="EMBL" id="MQL89216.1"/>
    </source>
</evidence>
<gene>
    <name evidence="2" type="ORF">Taro_021787</name>
</gene>
<feature type="non-terminal residue" evidence="2">
    <location>
        <position position="1"/>
    </location>
</feature>
<feature type="compositionally biased region" description="Polar residues" evidence="1">
    <location>
        <begin position="131"/>
        <end position="140"/>
    </location>
</feature>
<dbReference type="Proteomes" id="UP000652761">
    <property type="component" value="Unassembled WGS sequence"/>
</dbReference>
<name>A0A843V262_COLES</name>
<evidence type="ECO:0000256" key="1">
    <source>
        <dbReference type="SAM" id="MobiDB-lite"/>
    </source>
</evidence>
<reference evidence="2" key="1">
    <citation type="submission" date="2017-07" db="EMBL/GenBank/DDBJ databases">
        <title>Taro Niue Genome Assembly and Annotation.</title>
        <authorList>
            <person name="Atibalentja N."/>
            <person name="Keating K."/>
            <person name="Fields C.J."/>
        </authorList>
    </citation>
    <scope>NUCLEOTIDE SEQUENCE</scope>
    <source>
        <strain evidence="2">Niue_2</strain>
        <tissue evidence="2">Leaf</tissue>
    </source>
</reference>